<dbReference type="AlphaFoldDB" id="A0A366HPJ4"/>
<evidence type="ECO:0000259" key="1">
    <source>
        <dbReference type="Pfam" id="PF04073"/>
    </source>
</evidence>
<organism evidence="2 3">
    <name type="scientific">Roseimicrobium gellanilyticum</name>
    <dbReference type="NCBI Taxonomy" id="748857"/>
    <lineage>
        <taxon>Bacteria</taxon>
        <taxon>Pseudomonadati</taxon>
        <taxon>Verrucomicrobiota</taxon>
        <taxon>Verrucomicrobiia</taxon>
        <taxon>Verrucomicrobiales</taxon>
        <taxon>Verrucomicrobiaceae</taxon>
        <taxon>Roseimicrobium</taxon>
    </lineage>
</organism>
<dbReference type="CDD" id="cd04332">
    <property type="entry name" value="YbaK_like"/>
    <property type="match status" value="1"/>
</dbReference>
<evidence type="ECO:0000313" key="3">
    <source>
        <dbReference type="Proteomes" id="UP000253426"/>
    </source>
</evidence>
<gene>
    <name evidence="2" type="ORF">DES53_10329</name>
</gene>
<proteinExistence type="predicted"/>
<name>A0A366HPJ4_9BACT</name>
<dbReference type="Gene3D" id="3.90.960.10">
    <property type="entry name" value="YbaK/aminoacyl-tRNA synthetase-associated domain"/>
    <property type="match status" value="1"/>
</dbReference>
<comment type="caution">
    <text evidence="2">The sequence shown here is derived from an EMBL/GenBank/DDBJ whole genome shotgun (WGS) entry which is preliminary data.</text>
</comment>
<dbReference type="GO" id="GO:0002161">
    <property type="term" value="F:aminoacyl-tRNA deacylase activity"/>
    <property type="evidence" value="ECO:0007669"/>
    <property type="project" value="InterPro"/>
</dbReference>
<protein>
    <submittedName>
        <fullName evidence="2">Ala-tRNA(Pro) deacylase</fullName>
    </submittedName>
</protein>
<accession>A0A366HPJ4</accession>
<dbReference type="EMBL" id="QNRR01000003">
    <property type="protein sequence ID" value="RBP45034.1"/>
    <property type="molecule type" value="Genomic_DNA"/>
</dbReference>
<feature type="domain" description="YbaK/aminoacyl-tRNA synthetase-associated" evidence="1">
    <location>
        <begin position="37"/>
        <end position="158"/>
    </location>
</feature>
<dbReference type="Proteomes" id="UP000253426">
    <property type="component" value="Unassembled WGS sequence"/>
</dbReference>
<dbReference type="Pfam" id="PF04073">
    <property type="entry name" value="tRNA_edit"/>
    <property type="match status" value="1"/>
</dbReference>
<dbReference type="SUPFAM" id="SSF55826">
    <property type="entry name" value="YbaK/ProRS associated domain"/>
    <property type="match status" value="1"/>
</dbReference>
<keyword evidence="3" id="KW-1185">Reference proteome</keyword>
<dbReference type="InterPro" id="IPR036754">
    <property type="entry name" value="YbaK/aa-tRNA-synt-asso_dom_sf"/>
</dbReference>
<reference evidence="2 3" key="1">
    <citation type="submission" date="2018-06" db="EMBL/GenBank/DDBJ databases">
        <title>Genomic Encyclopedia of Type Strains, Phase IV (KMG-IV): sequencing the most valuable type-strain genomes for metagenomic binning, comparative biology and taxonomic classification.</title>
        <authorList>
            <person name="Goeker M."/>
        </authorList>
    </citation>
    <scope>NUCLEOTIDE SEQUENCE [LARGE SCALE GENOMIC DNA]</scope>
    <source>
        <strain evidence="2 3">DSM 25532</strain>
    </source>
</reference>
<evidence type="ECO:0000313" key="2">
    <source>
        <dbReference type="EMBL" id="RBP45034.1"/>
    </source>
</evidence>
<sequence>MHAPRLGRTHRKAFPMLAQKLKDFLDQKKVKYVTIAHSPAFTTQEVAQSAHVPGRVMAKTVMVIIDDVLAMAVLPANHRVMLDDLRDITGTEDVRLAREDEFKSFFPDCEAGAMPPFGNLYDMSVYVSPLLAEETEIAFNAGSHTEIIKMLYRDFERLVSPRVANFTT</sequence>
<dbReference type="InterPro" id="IPR007214">
    <property type="entry name" value="YbaK/aa-tRNA-synth-assoc-dom"/>
</dbReference>